<dbReference type="Proteomes" id="UP000264702">
    <property type="component" value="Unassembled WGS sequence"/>
</dbReference>
<reference evidence="2 3" key="1">
    <citation type="submission" date="2018-08" db="EMBL/GenBank/DDBJ databases">
        <title>Acidipila sp. 4G-K13, an acidobacterium isolated from forest soil.</title>
        <authorList>
            <person name="Gao Z.-H."/>
            <person name="Qiu L.-H."/>
        </authorList>
    </citation>
    <scope>NUCLEOTIDE SEQUENCE [LARGE SCALE GENOMIC DNA]</scope>
    <source>
        <strain evidence="2 3">4G-K13</strain>
    </source>
</reference>
<evidence type="ECO:0000256" key="1">
    <source>
        <dbReference type="SAM" id="SignalP"/>
    </source>
</evidence>
<feature type="signal peptide" evidence="1">
    <location>
        <begin position="1"/>
        <end position="22"/>
    </location>
</feature>
<evidence type="ECO:0000313" key="2">
    <source>
        <dbReference type="EMBL" id="RFU14984.1"/>
    </source>
</evidence>
<dbReference type="GO" id="GO:0045454">
    <property type="term" value="P:cell redox homeostasis"/>
    <property type="evidence" value="ECO:0007669"/>
    <property type="project" value="TreeGrafter"/>
</dbReference>
<accession>A0A372IJA0</accession>
<dbReference type="GO" id="GO:0015035">
    <property type="term" value="F:protein-disulfide reductase activity"/>
    <property type="evidence" value="ECO:0007669"/>
    <property type="project" value="TreeGrafter"/>
</dbReference>
<proteinExistence type="predicted"/>
<keyword evidence="3" id="KW-1185">Reference proteome</keyword>
<dbReference type="PANTHER" id="PTHR32234">
    <property type="entry name" value="THIOL:DISULFIDE INTERCHANGE PROTEIN DSBD"/>
    <property type="match status" value="1"/>
</dbReference>
<gene>
    <name evidence="2" type="ORF">D0Y96_19465</name>
</gene>
<dbReference type="PANTHER" id="PTHR32234:SF0">
    <property type="entry name" value="THIOL:DISULFIDE INTERCHANGE PROTEIN DSBD"/>
    <property type="match status" value="1"/>
</dbReference>
<name>A0A372IJA0_9BACT</name>
<sequence length="173" mass="18576">MTRLPLLLSGAALLLCAAGAVAMQKLPWQKSGANNGQPPQSVAYLYPEQITLTAGKQGSVEMHFRVKDGLHINSHTPREKSFIPTQLIVAEPSGVKVSSVDFPSGSDYSPAFSPSDKLSVYTGEFVVTAHITATPGEHLLEGALRYQACDTNSCYPPREAPVALDIIADQVRR</sequence>
<dbReference type="EMBL" id="QVQT01000008">
    <property type="protein sequence ID" value="RFU14984.1"/>
    <property type="molecule type" value="Genomic_DNA"/>
</dbReference>
<dbReference type="AlphaFoldDB" id="A0A372IJA0"/>
<comment type="caution">
    <text evidence="2">The sequence shown here is derived from an EMBL/GenBank/DDBJ whole genome shotgun (WGS) entry which is preliminary data.</text>
</comment>
<protein>
    <submittedName>
        <fullName evidence="2">Disulfide bond formation protein DsbC</fullName>
    </submittedName>
</protein>
<dbReference type="Gene3D" id="2.60.40.1250">
    <property type="entry name" value="Thiol:disulfide interchange protein DsbD, N-terminal domain"/>
    <property type="match status" value="1"/>
</dbReference>
<dbReference type="RefSeq" id="WP_117303379.1">
    <property type="nucleotide sequence ID" value="NZ_QVQT02000008.1"/>
</dbReference>
<dbReference type="InterPro" id="IPR036929">
    <property type="entry name" value="DsbDN_sf"/>
</dbReference>
<evidence type="ECO:0000313" key="3">
    <source>
        <dbReference type="Proteomes" id="UP000264702"/>
    </source>
</evidence>
<keyword evidence="1" id="KW-0732">Signal</keyword>
<organism evidence="2 3">
    <name type="scientific">Paracidobacterium acidisoli</name>
    <dbReference type="NCBI Taxonomy" id="2303751"/>
    <lineage>
        <taxon>Bacteria</taxon>
        <taxon>Pseudomonadati</taxon>
        <taxon>Acidobacteriota</taxon>
        <taxon>Terriglobia</taxon>
        <taxon>Terriglobales</taxon>
        <taxon>Acidobacteriaceae</taxon>
        <taxon>Paracidobacterium</taxon>
    </lineage>
</organism>
<dbReference type="OrthoDB" id="121090at2"/>
<feature type="chain" id="PRO_5016920412" evidence="1">
    <location>
        <begin position="23"/>
        <end position="173"/>
    </location>
</feature>